<comment type="caution">
    <text evidence="1">The sequence shown here is derived from an EMBL/GenBank/DDBJ whole genome shotgun (WGS) entry which is preliminary data.</text>
</comment>
<evidence type="ECO:0000313" key="1">
    <source>
        <dbReference type="EMBL" id="KOF17345.1"/>
    </source>
</evidence>
<proteinExistence type="predicted"/>
<organism evidence="1 2">
    <name type="scientific">Ensifer adhaerens</name>
    <name type="common">Sinorhizobium morelense</name>
    <dbReference type="NCBI Taxonomy" id="106592"/>
    <lineage>
        <taxon>Bacteria</taxon>
        <taxon>Pseudomonadati</taxon>
        <taxon>Pseudomonadota</taxon>
        <taxon>Alphaproteobacteria</taxon>
        <taxon>Hyphomicrobiales</taxon>
        <taxon>Rhizobiaceae</taxon>
        <taxon>Sinorhizobium/Ensifer group</taxon>
        <taxon>Ensifer</taxon>
    </lineage>
</organism>
<gene>
    <name evidence="1" type="ORF">AC244_17565</name>
</gene>
<name>A0A0L8BS23_ENSAD</name>
<dbReference type="PATRIC" id="fig|106592.7.peg.1295"/>
<dbReference type="OrthoDB" id="7348044at2"/>
<sequence>MSQRRLFWTCLLALVAVLPLAIVVHAWDSLRQMPVFTGKHDIVVEGGAVQPYAGGQWKLADLKRLPGPSDEARIVLAEFETEPRDLAMLAQSACRVRLVDAEGRRFEPLMLSEPIVREMYPEVADRPRCSSLAFANAGNGGTVRMVESFIVPAKASDLSLVVEVQGGEVGVLVFKWKRS</sequence>
<reference evidence="2" key="1">
    <citation type="submission" date="2015-07" db="EMBL/GenBank/DDBJ databases">
        <title>Whole genome sequence of an Ensifer adhaerens strain isolated from a cave pool in the Wind Cave National Park.</title>
        <authorList>
            <person name="Eng W.W.H."/>
            <person name="Gan H.M."/>
            <person name="Barton H.A."/>
            <person name="Savka M.A."/>
        </authorList>
    </citation>
    <scope>NUCLEOTIDE SEQUENCE [LARGE SCALE GENOMIC DNA]</scope>
    <source>
        <strain evidence="2">SD006</strain>
    </source>
</reference>
<dbReference type="AlphaFoldDB" id="A0A0L8BS23"/>
<dbReference type="EMBL" id="LGAP01000011">
    <property type="protein sequence ID" value="KOF17345.1"/>
    <property type="molecule type" value="Genomic_DNA"/>
</dbReference>
<dbReference type="Proteomes" id="UP000037425">
    <property type="component" value="Unassembled WGS sequence"/>
</dbReference>
<evidence type="ECO:0000313" key="2">
    <source>
        <dbReference type="Proteomes" id="UP000037425"/>
    </source>
</evidence>
<accession>A0A0L8BS23</accession>
<dbReference type="RefSeq" id="WP_053250105.1">
    <property type="nucleotide sequence ID" value="NZ_LGAP01000011.1"/>
</dbReference>
<protein>
    <submittedName>
        <fullName evidence="1">Uncharacterized protein</fullName>
    </submittedName>
</protein>